<dbReference type="PROSITE" id="PS50011">
    <property type="entry name" value="PROTEIN_KINASE_DOM"/>
    <property type="match status" value="1"/>
</dbReference>
<feature type="region of interest" description="Disordered" evidence="10">
    <location>
        <begin position="1278"/>
        <end position="1336"/>
    </location>
</feature>
<comment type="catalytic activity">
    <reaction evidence="7">
        <text>L-threonyl-[protein] + ATP = O-phospho-L-threonyl-[protein] + ADP + H(+)</text>
        <dbReference type="Rhea" id="RHEA:46608"/>
        <dbReference type="Rhea" id="RHEA-COMP:11060"/>
        <dbReference type="Rhea" id="RHEA-COMP:11605"/>
        <dbReference type="ChEBI" id="CHEBI:15378"/>
        <dbReference type="ChEBI" id="CHEBI:30013"/>
        <dbReference type="ChEBI" id="CHEBI:30616"/>
        <dbReference type="ChEBI" id="CHEBI:61977"/>
        <dbReference type="ChEBI" id="CHEBI:456216"/>
        <dbReference type="EC" id="2.7.11.1"/>
    </reaction>
</comment>
<dbReference type="Proteomes" id="UP001140453">
    <property type="component" value="Unassembled WGS sequence"/>
</dbReference>
<dbReference type="InterPro" id="IPR008271">
    <property type="entry name" value="Ser/Thr_kinase_AS"/>
</dbReference>
<feature type="region of interest" description="Disordered" evidence="10">
    <location>
        <begin position="1"/>
        <end position="35"/>
    </location>
</feature>
<feature type="region of interest" description="Disordered" evidence="10">
    <location>
        <begin position="1450"/>
        <end position="1508"/>
    </location>
</feature>
<protein>
    <recommendedName>
        <fullName evidence="1">non-specific serine/threonine protein kinase</fullName>
        <ecNumber evidence="1">2.7.11.1</ecNumber>
    </recommendedName>
</protein>
<dbReference type="Pfam" id="PF00069">
    <property type="entry name" value="Pkinase"/>
    <property type="match status" value="1"/>
</dbReference>
<evidence type="ECO:0000256" key="3">
    <source>
        <dbReference type="ARBA" id="ARBA00022679"/>
    </source>
</evidence>
<gene>
    <name evidence="12" type="primary">CDC15</name>
    <name evidence="12" type="ORF">N0V93_000342</name>
</gene>
<dbReference type="InterPro" id="IPR053235">
    <property type="entry name" value="Ser_Thr_kinase"/>
</dbReference>
<reference evidence="12" key="1">
    <citation type="submission" date="2022-10" db="EMBL/GenBank/DDBJ databases">
        <title>Tapping the CABI collections for fungal endophytes: first genome assemblies for Collariella, Neodidymelliopsis, Ascochyta clinopodiicola, Didymella pomorum, Didymosphaeria variabile, Neocosmospora piperis and Neocucurbitaria cava.</title>
        <authorList>
            <person name="Hill R."/>
        </authorList>
    </citation>
    <scope>NUCLEOTIDE SEQUENCE</scope>
    <source>
        <strain evidence="12">IMI 355082</strain>
    </source>
</reference>
<proteinExistence type="predicted"/>
<evidence type="ECO:0000313" key="13">
    <source>
        <dbReference type="Proteomes" id="UP001140453"/>
    </source>
</evidence>
<dbReference type="InterPro" id="IPR011009">
    <property type="entry name" value="Kinase-like_dom_sf"/>
</dbReference>
<organism evidence="12 13">
    <name type="scientific">Gnomoniopsis smithogilvyi</name>
    <dbReference type="NCBI Taxonomy" id="1191159"/>
    <lineage>
        <taxon>Eukaryota</taxon>
        <taxon>Fungi</taxon>
        <taxon>Dikarya</taxon>
        <taxon>Ascomycota</taxon>
        <taxon>Pezizomycotina</taxon>
        <taxon>Sordariomycetes</taxon>
        <taxon>Sordariomycetidae</taxon>
        <taxon>Diaporthales</taxon>
        <taxon>Gnomoniaceae</taxon>
        <taxon>Gnomoniopsis</taxon>
    </lineage>
</organism>
<keyword evidence="5 12" id="KW-0418">Kinase</keyword>
<dbReference type="FunFam" id="1.10.510.10:FF:000246">
    <property type="entry name" value="Putative Serine-threonine kinase SepH"/>
    <property type="match status" value="1"/>
</dbReference>
<dbReference type="PANTHER" id="PTHR24361">
    <property type="entry name" value="MITOGEN-ACTIVATED KINASE KINASE KINASE"/>
    <property type="match status" value="1"/>
</dbReference>
<evidence type="ECO:0000256" key="2">
    <source>
        <dbReference type="ARBA" id="ARBA00022527"/>
    </source>
</evidence>
<feature type="region of interest" description="Disordered" evidence="10">
    <location>
        <begin position="1360"/>
        <end position="1434"/>
    </location>
</feature>
<dbReference type="PROSITE" id="PS00108">
    <property type="entry name" value="PROTEIN_KINASE_ST"/>
    <property type="match status" value="1"/>
</dbReference>
<feature type="compositionally biased region" description="Polar residues" evidence="10">
    <location>
        <begin position="1306"/>
        <end position="1325"/>
    </location>
</feature>
<dbReference type="InterPro" id="IPR000719">
    <property type="entry name" value="Prot_kinase_dom"/>
</dbReference>
<keyword evidence="4 9" id="KW-0547">Nucleotide-binding</keyword>
<accession>A0A9W9D1M1</accession>
<feature type="compositionally biased region" description="Basic and acidic residues" evidence="10">
    <location>
        <begin position="1461"/>
        <end position="1475"/>
    </location>
</feature>
<feature type="binding site" evidence="9">
    <location>
        <position position="88"/>
    </location>
    <ligand>
        <name>ATP</name>
        <dbReference type="ChEBI" id="CHEBI:30616"/>
    </ligand>
</feature>
<dbReference type="SUPFAM" id="SSF56112">
    <property type="entry name" value="Protein kinase-like (PK-like)"/>
    <property type="match status" value="1"/>
</dbReference>
<feature type="region of interest" description="Disordered" evidence="10">
    <location>
        <begin position="486"/>
        <end position="550"/>
    </location>
</feature>
<evidence type="ECO:0000256" key="8">
    <source>
        <dbReference type="ARBA" id="ARBA00048679"/>
    </source>
</evidence>
<evidence type="ECO:0000256" key="4">
    <source>
        <dbReference type="ARBA" id="ARBA00022741"/>
    </source>
</evidence>
<evidence type="ECO:0000313" key="12">
    <source>
        <dbReference type="EMBL" id="KAJ4396125.1"/>
    </source>
</evidence>
<dbReference type="InterPro" id="IPR017441">
    <property type="entry name" value="Protein_kinase_ATP_BS"/>
</dbReference>
<comment type="caution">
    <text evidence="12">The sequence shown here is derived from an EMBL/GenBank/DDBJ whole genome shotgun (WGS) entry which is preliminary data.</text>
</comment>
<evidence type="ECO:0000256" key="10">
    <source>
        <dbReference type="SAM" id="MobiDB-lite"/>
    </source>
</evidence>
<dbReference type="PANTHER" id="PTHR24361:SF433">
    <property type="entry name" value="PROTEIN KINASE DOMAIN-CONTAINING PROTEIN"/>
    <property type="match status" value="1"/>
</dbReference>
<evidence type="ECO:0000256" key="1">
    <source>
        <dbReference type="ARBA" id="ARBA00012513"/>
    </source>
</evidence>
<dbReference type="SMART" id="SM00220">
    <property type="entry name" value="S_TKc"/>
    <property type="match status" value="1"/>
</dbReference>
<dbReference type="OrthoDB" id="8693905at2759"/>
<comment type="catalytic activity">
    <reaction evidence="8">
        <text>L-seryl-[protein] + ATP = O-phospho-L-seryl-[protein] + ADP + H(+)</text>
        <dbReference type="Rhea" id="RHEA:17989"/>
        <dbReference type="Rhea" id="RHEA-COMP:9863"/>
        <dbReference type="Rhea" id="RHEA-COMP:11604"/>
        <dbReference type="ChEBI" id="CHEBI:15378"/>
        <dbReference type="ChEBI" id="CHEBI:29999"/>
        <dbReference type="ChEBI" id="CHEBI:30616"/>
        <dbReference type="ChEBI" id="CHEBI:83421"/>
        <dbReference type="ChEBI" id="CHEBI:456216"/>
        <dbReference type="EC" id="2.7.11.1"/>
    </reaction>
</comment>
<evidence type="ECO:0000256" key="5">
    <source>
        <dbReference type="ARBA" id="ARBA00022777"/>
    </source>
</evidence>
<keyword evidence="3 12" id="KW-0808">Transferase</keyword>
<dbReference type="GO" id="GO:0005524">
    <property type="term" value="F:ATP binding"/>
    <property type="evidence" value="ECO:0007669"/>
    <property type="project" value="UniProtKB-UniRule"/>
</dbReference>
<feature type="domain" description="Protein kinase" evidence="11">
    <location>
        <begin position="59"/>
        <end position="311"/>
    </location>
</feature>
<keyword evidence="6 9" id="KW-0067">ATP-binding</keyword>
<dbReference type="Gene3D" id="1.25.10.10">
    <property type="entry name" value="Leucine-rich Repeat Variant"/>
    <property type="match status" value="2"/>
</dbReference>
<dbReference type="PROSITE" id="PS00107">
    <property type="entry name" value="PROTEIN_KINASE_ATP"/>
    <property type="match status" value="1"/>
</dbReference>
<name>A0A9W9D1M1_9PEZI</name>
<keyword evidence="13" id="KW-1185">Reference proteome</keyword>
<evidence type="ECO:0000259" key="11">
    <source>
        <dbReference type="PROSITE" id="PS50011"/>
    </source>
</evidence>
<feature type="compositionally biased region" description="Polar residues" evidence="10">
    <location>
        <begin position="401"/>
        <end position="410"/>
    </location>
</feature>
<dbReference type="EC" id="2.7.11.1" evidence="1"/>
<dbReference type="Gene3D" id="1.10.510.10">
    <property type="entry name" value="Transferase(Phosphotransferase) domain 1"/>
    <property type="match status" value="1"/>
</dbReference>
<evidence type="ECO:0000256" key="7">
    <source>
        <dbReference type="ARBA" id="ARBA00047899"/>
    </source>
</evidence>
<dbReference type="InterPro" id="IPR011989">
    <property type="entry name" value="ARM-like"/>
</dbReference>
<feature type="region of interest" description="Disordered" evidence="10">
    <location>
        <begin position="350"/>
        <end position="421"/>
    </location>
</feature>
<feature type="region of interest" description="Disordered" evidence="10">
    <location>
        <begin position="609"/>
        <end position="639"/>
    </location>
</feature>
<dbReference type="EMBL" id="JAPEVB010000001">
    <property type="protein sequence ID" value="KAJ4396125.1"/>
    <property type="molecule type" value="Genomic_DNA"/>
</dbReference>
<feature type="compositionally biased region" description="Polar residues" evidence="10">
    <location>
        <begin position="355"/>
        <end position="364"/>
    </location>
</feature>
<dbReference type="InterPro" id="IPR016024">
    <property type="entry name" value="ARM-type_fold"/>
</dbReference>
<dbReference type="SUPFAM" id="SSF48371">
    <property type="entry name" value="ARM repeat"/>
    <property type="match status" value="1"/>
</dbReference>
<dbReference type="GO" id="GO:0005737">
    <property type="term" value="C:cytoplasm"/>
    <property type="evidence" value="ECO:0007669"/>
    <property type="project" value="TreeGrafter"/>
</dbReference>
<evidence type="ECO:0000256" key="6">
    <source>
        <dbReference type="ARBA" id="ARBA00022840"/>
    </source>
</evidence>
<dbReference type="CDD" id="cd06627">
    <property type="entry name" value="STKc_Cdc7_like"/>
    <property type="match status" value="1"/>
</dbReference>
<sequence>MRASASSNAERAYHPGGGRTPVARTPRREGGGTPATVVTATGGGHARERALQDPGLKDYRLGDCIGKGAFGSVYKAFNWGTGEAVAVKQIKLGDLPKSELRMIEAEIDLLKNLHHDNIVKYVGFVKSQDCLNIILEYCENGSLHSICKSYGKFPENLVGVYMTQVLQGLQYLHDQGVIHRDIKGANILTTKDGTVKLADFGVSTSTLAGPDKEAQVVGTPYWMAPEIIQLSGATSASDVWSVGCTVIELLQGRPPYHNLAAMPALFAIVNDDHPPLPEGVSAAARDFLMQCFQKDPNLRVSARKLLKHPWIVGCRRSDAPISKKPAGFDQAVEEVKQWNKALKYSEPTMRELRASSGSDGSNAQVPPRVPPHGQPVSRFGPAAAADPQRSSLATPSAKRPLSNSAATKSKPNPELFRSPVVADDDNWDNDFATAISPSALHLPHLKPQDNFGGKLSADKLKQFASIDETSARDNWDEHFEGDLQTVKSSSRQFLDQDPQEQTIRPMPRRSSKSAESSKVQHGHKKNRSKQSSSNVPLLQKEASKPSLSSKFELPLRPEAIYREQSTEDFSDLFPESDSLFTRKMSRARKNSAQQLMPPPDLKFEPANNQMMLSAGGDDNARRQRASPRPAPLDDQRMRRTKSQIEIQKFAEGEDDEDFSDIFGPNDTLTEKVESDPGSDDGGIMLLSKLSNNSWLGDDEDEDDPFAMMDPEYNELDLEANIARDRHARLAEKVEELVSLLKMGTEMGGEERVSDVAEDLLHLLHENEDVKGLIISAHGLLPILELLTLPSDKISTAKSRQDMVFLLLRVINKIIFRDRELQENLCFVGGIPVITQFAARQFSNEIRLEAAAFVQQMYETSTLTLQMFVSCGGISVLAGFLDEDYESSRDLVLIGVNGIWRVFELQGPTPRNDFCRLFSKAKVLDPLAEILHRVLDPYDKDRDELSEFIEGRIVSLFLMFSQADSEVKELIADRAVLKTVLRDLKTMTPTHQITMVKFIKNLSSLPSTVEVLHQADAIEYLISLLQDSLTKNPQHFREMSNQVLNTMFNLCRLSKERQESAASFGIVPLLLKIMKIDRPPKEFALPILCDMAHSGSKGRRSLWQHKGLDFYVSLLADQYWQTTAIDAIFVWLQEETAKVESHLLSGQFTSAILACFNGTKANVFASFDPTLLEPLLKLLRLSPALSSSLAKPEMYYGLAAKLTHKKPVVRLNLLRLVRTILENSERDMGINSVNGGAHLQAMFETIQMLEKDPALLVRNLAHEIVKTHIEGDYFEVKSISAGSNNSHGSGRSGSGGSRRPTRYITPPSRSLQPSVSTPGQGSNAPMTPTHHPQLRHADTESVVHQIAHTPRRTHALQQDALYGQQRPRSREGALLVTPGISAQRRVSGETPVRGSRLPRGSVSYTRPSTSASPVPPPPPLHHGRSDSSLSNKENAGRLPYAVGSSAAISGDLIASPRSPALGRERDRERDRDRDPRPISGMLKRRGSRVPSSEMKYVHGNGSGDSTKWS</sequence>
<evidence type="ECO:0000256" key="9">
    <source>
        <dbReference type="PROSITE-ProRule" id="PRU10141"/>
    </source>
</evidence>
<keyword evidence="2" id="KW-0723">Serine/threonine-protein kinase</keyword>
<dbReference type="GO" id="GO:0004674">
    <property type="term" value="F:protein serine/threonine kinase activity"/>
    <property type="evidence" value="ECO:0007669"/>
    <property type="project" value="UniProtKB-KW"/>
</dbReference>